<dbReference type="PANTHER" id="PTHR21198:SF7">
    <property type="entry name" value="ASPARTATE-GLUTAMATE RACEMASE FAMILY"/>
    <property type="match status" value="1"/>
</dbReference>
<evidence type="ECO:0000256" key="1">
    <source>
        <dbReference type="ARBA" id="ARBA00007847"/>
    </source>
</evidence>
<gene>
    <name evidence="3" type="ORF">HMPREF0083_02925</name>
</gene>
<dbReference type="GO" id="GO:0047661">
    <property type="term" value="F:amino-acid racemase activity"/>
    <property type="evidence" value="ECO:0007669"/>
    <property type="project" value="InterPro"/>
</dbReference>
<sequence length="243" mass="27869">MNKGAIKLKKTIGILGGISLASTIQYYKKITDLYYERYNDYYYPEIRINSLDFQYFTDLENEHRTEEYINYIVKGIHALEKSGAEFVIMGANSPHSVFNEVLNKINVPMISIVESTAKRATELKLSKVLLTGIKYTMQATFYQEVFKKYNIEVITPNEAHQDEINSIIFNELVINIFADKTRKRMLDIVQSYHVEGVILGCTELPLLITQNICPIPVLDTLSLHAKAALDFSLNEEYKSLSFT</sequence>
<dbReference type="NCBIfam" id="TIGR00035">
    <property type="entry name" value="asp_race"/>
    <property type="match status" value="1"/>
</dbReference>
<organism evidence="3 4">
    <name type="scientific">Aneurinibacillus aneurinilyticus ATCC 12856</name>
    <dbReference type="NCBI Taxonomy" id="649747"/>
    <lineage>
        <taxon>Bacteria</taxon>
        <taxon>Bacillati</taxon>
        <taxon>Bacillota</taxon>
        <taxon>Bacilli</taxon>
        <taxon>Bacillales</taxon>
        <taxon>Paenibacillaceae</taxon>
        <taxon>Aneurinibacillus group</taxon>
        <taxon>Aneurinibacillus</taxon>
    </lineage>
</organism>
<dbReference type="eggNOG" id="COG1794">
    <property type="taxonomic scope" value="Bacteria"/>
</dbReference>
<dbReference type="InterPro" id="IPR015942">
    <property type="entry name" value="Asp/Glu/hydantoin_racemase"/>
</dbReference>
<dbReference type="InterPro" id="IPR004380">
    <property type="entry name" value="Asp_race"/>
</dbReference>
<dbReference type="AlphaFoldDB" id="U1WK61"/>
<evidence type="ECO:0000256" key="2">
    <source>
        <dbReference type="ARBA" id="ARBA00023235"/>
    </source>
</evidence>
<evidence type="ECO:0000313" key="4">
    <source>
        <dbReference type="Proteomes" id="UP000016511"/>
    </source>
</evidence>
<dbReference type="Gene3D" id="3.40.50.1860">
    <property type="match status" value="2"/>
</dbReference>
<dbReference type="STRING" id="649747.HMPREF0083_02925"/>
<dbReference type="PANTHER" id="PTHR21198">
    <property type="entry name" value="GLUTAMATE RACEMASE"/>
    <property type="match status" value="1"/>
</dbReference>
<evidence type="ECO:0000313" key="3">
    <source>
        <dbReference type="EMBL" id="ERI08979.1"/>
    </source>
</evidence>
<keyword evidence="4" id="KW-1185">Reference proteome</keyword>
<name>U1WK61_ANEAE</name>
<dbReference type="PROSITE" id="PS00924">
    <property type="entry name" value="ASP_GLU_RACEMASE_2"/>
    <property type="match status" value="1"/>
</dbReference>
<comment type="caution">
    <text evidence="3">The sequence shown here is derived from an EMBL/GenBank/DDBJ whole genome shotgun (WGS) entry which is preliminary data.</text>
</comment>
<dbReference type="Proteomes" id="UP000016511">
    <property type="component" value="Unassembled WGS sequence"/>
</dbReference>
<protein>
    <submittedName>
        <fullName evidence="3">Aspartate racemase</fullName>
    </submittedName>
</protein>
<dbReference type="Pfam" id="PF01177">
    <property type="entry name" value="Asp_Glu_race"/>
    <property type="match status" value="1"/>
</dbReference>
<dbReference type="InterPro" id="IPR033134">
    <property type="entry name" value="Asp/Glu_racemase_AS_2"/>
</dbReference>
<proteinExistence type="inferred from homology"/>
<keyword evidence="2" id="KW-0413">Isomerase</keyword>
<reference evidence="3 4" key="1">
    <citation type="submission" date="2013-08" db="EMBL/GenBank/DDBJ databases">
        <authorList>
            <person name="Weinstock G."/>
            <person name="Sodergren E."/>
            <person name="Wylie T."/>
            <person name="Fulton L."/>
            <person name="Fulton R."/>
            <person name="Fronick C."/>
            <person name="O'Laughlin M."/>
            <person name="Godfrey J."/>
            <person name="Miner T."/>
            <person name="Herter B."/>
            <person name="Appelbaum E."/>
            <person name="Cordes M."/>
            <person name="Lek S."/>
            <person name="Wollam A."/>
            <person name="Pepin K.H."/>
            <person name="Palsikar V.B."/>
            <person name="Mitreva M."/>
            <person name="Wilson R.K."/>
        </authorList>
    </citation>
    <scope>NUCLEOTIDE SEQUENCE [LARGE SCALE GENOMIC DNA]</scope>
    <source>
        <strain evidence="3 4">ATCC 12856</strain>
    </source>
</reference>
<dbReference type="HOGENOM" id="CLU_055360_1_0_9"/>
<dbReference type="PATRIC" id="fig|649747.3.peg.2651"/>
<dbReference type="EMBL" id="AWSJ01000173">
    <property type="protein sequence ID" value="ERI08979.1"/>
    <property type="molecule type" value="Genomic_DNA"/>
</dbReference>
<accession>U1WK61</accession>
<comment type="similarity">
    <text evidence="1">Belongs to the aspartate/glutamate racemases family.</text>
</comment>
<dbReference type="SUPFAM" id="SSF53681">
    <property type="entry name" value="Aspartate/glutamate racemase"/>
    <property type="match status" value="2"/>
</dbReference>
<dbReference type="InterPro" id="IPR001920">
    <property type="entry name" value="Asp/Glu_race"/>
</dbReference>